<evidence type="ECO:0000256" key="6">
    <source>
        <dbReference type="ARBA" id="ARBA00023136"/>
    </source>
</evidence>
<feature type="transmembrane region" description="Helical" evidence="9">
    <location>
        <begin position="967"/>
        <end position="990"/>
    </location>
</feature>
<comment type="subcellular location">
    <subcellularLocation>
        <location evidence="1">Membrane</location>
        <topology evidence="1">Multi-pass membrane protein</topology>
    </subcellularLocation>
</comment>
<accession>A0A0G2EVL1</accession>
<keyword evidence="5 9" id="KW-1133">Transmembrane helix</keyword>
<evidence type="ECO:0000256" key="4">
    <source>
        <dbReference type="ARBA" id="ARBA00022692"/>
    </source>
</evidence>
<keyword evidence="7" id="KW-0175">Coiled coil</keyword>
<dbReference type="OrthoDB" id="2150324at2759"/>
<feature type="domain" description="CSC1/OSCA1-like cytosolic" evidence="12">
    <location>
        <begin position="225"/>
        <end position="391"/>
    </location>
</feature>
<keyword evidence="3" id="KW-0813">Transport</keyword>
<dbReference type="PANTHER" id="PTHR13018:SF149">
    <property type="entry name" value="DOMAIN PROTEIN, PUTATIVE (AFU_ORTHOLOGUE AFUA_3G11660)-RELATED"/>
    <property type="match status" value="1"/>
</dbReference>
<keyword evidence="14" id="KW-1185">Reference proteome</keyword>
<evidence type="ECO:0000256" key="5">
    <source>
        <dbReference type="ARBA" id="ARBA00022989"/>
    </source>
</evidence>
<evidence type="ECO:0000313" key="14">
    <source>
        <dbReference type="Proteomes" id="UP000053317"/>
    </source>
</evidence>
<evidence type="ECO:0000256" key="8">
    <source>
        <dbReference type="SAM" id="MobiDB-lite"/>
    </source>
</evidence>
<evidence type="ECO:0000259" key="10">
    <source>
        <dbReference type="Pfam" id="PF02714"/>
    </source>
</evidence>
<keyword evidence="6 9" id="KW-0472">Membrane</keyword>
<evidence type="ECO:0000256" key="7">
    <source>
        <dbReference type="SAM" id="Coils"/>
    </source>
</evidence>
<feature type="transmembrane region" description="Helical" evidence="9">
    <location>
        <begin position="496"/>
        <end position="522"/>
    </location>
</feature>
<dbReference type="Pfam" id="PF13967">
    <property type="entry name" value="RSN1_TM"/>
    <property type="match status" value="1"/>
</dbReference>
<feature type="region of interest" description="Disordered" evidence="8">
    <location>
        <begin position="1025"/>
        <end position="1068"/>
    </location>
</feature>
<dbReference type="InterPro" id="IPR045122">
    <property type="entry name" value="Csc1-like"/>
</dbReference>
<evidence type="ECO:0000256" key="9">
    <source>
        <dbReference type="SAM" id="Phobius"/>
    </source>
</evidence>
<feature type="transmembrane region" description="Helical" evidence="9">
    <location>
        <begin position="542"/>
        <end position="559"/>
    </location>
</feature>
<dbReference type="PANTHER" id="PTHR13018">
    <property type="entry name" value="PROBABLE MEMBRANE PROTEIN DUF221-RELATED"/>
    <property type="match status" value="1"/>
</dbReference>
<feature type="transmembrane region" description="Helical" evidence="9">
    <location>
        <begin position="53"/>
        <end position="74"/>
    </location>
</feature>
<proteinExistence type="inferred from homology"/>
<reference evidence="13 14" key="2">
    <citation type="submission" date="2015-05" db="EMBL/GenBank/DDBJ databases">
        <authorList>
            <person name="Morales-Cruz A."/>
            <person name="Amrine K.C."/>
            <person name="Cantu D."/>
        </authorList>
    </citation>
    <scope>NUCLEOTIDE SEQUENCE [LARGE SCALE GENOMIC DNA]</scope>
    <source>
        <strain evidence="13">UCRPC4</strain>
    </source>
</reference>
<dbReference type="EMBL" id="LCWF01000034">
    <property type="protein sequence ID" value="KKY26722.1"/>
    <property type="molecule type" value="Genomic_DNA"/>
</dbReference>
<dbReference type="AlphaFoldDB" id="A0A0G2EVL1"/>
<dbReference type="Pfam" id="PF02714">
    <property type="entry name" value="RSN1_7TM"/>
    <property type="match status" value="1"/>
</dbReference>
<sequence length="1068" mass="120220">MSPSRVLLALVSRTAEDASTSSTLDISTGNSGVDEFLNLMSSPFKSEFESNSILAAFGTSVGAFVALVFGFSLLRPRHRVVYAPKLKLADEKHTPPPIGNRMFSWVRPLAKTKEEQLVEKIGLDATIFLRFTKMLRNMFIIISIIGCGVMIPVNVVDSNKSISTGAALAVMTPQFVFGSAYWAHVVCAWVFDIIIAYFLWHNYRRVRRLRRQYFASSEYQRSLHARTLMITDVPQKLRSDEGLMRITDEVNPTGVLPRATIGRNVKGLPKIIEEYEETVKELESVLAKYFKNPDKLPAKRPTMRAPKKFAGDGPSGKVDAIDYLTGRIKSLETEIKDTRDRIDKRDAMPFGFTSWEQIEHAHLVAYTARKKSPQGTEIVLAPRPHDLIWENLPVGKHARRTRRLMNNIWVSILTLIWMPINACIAVFLSNLSNLGLVWPAFQKQLEAHSTLWAIVQGIAAPALTSAVYMILPVIFRRLSIRAGDTTKTARERHVIHNLYAFFVFNNLIIFSLFSALWYYVAAIVAAKQKHESVWHAVTNGDIFIKIMLALCQVSPYWITWLLQRNLGAVIDLAQLLQLFWVWFAKTFMSPTPRQHIEWTAPPPFDYANYYNYFLFYATSALCFATLQPVVLPVTAAYFALDCWMKKYMFLYIYVTKNESGGQFWRVVYNRMVFAAILANVIIALVVKARGTWIMIAALAPAPFCLLGFKFYCMKTFDADMHFYVRTGSHDQEALAPGTGSKRTTQITSKYGHPAMYKSLITPMVNAKAKHVLSEVYHGRLDEDNGVGSYSDYALDNMAPSKVGSAKPPDAPFELVSEAQMDFANYKNRADFRDEFSGGIYGKPEDLISERSQTPKSFLGRTGTWSPNSSRASSSSPDPTRQPFDESIPVPDIRNHPAFRRPDSNTGDVGELDTRSGAYTNPYHDEAQTGLLYDTQGPPILGQPGGQQYGLDRWRTNESGDPGGYGQIFLGIINIAPWLGAFAFDFVLYIYRLICHLIPVYGGAARGENRPRAPSVRNRGLSLVEMVSGDADSDQQNEQTELRRRRDKYTQDSGYDEHEGTALRNASAD</sequence>
<dbReference type="GO" id="GO:0005227">
    <property type="term" value="F:calcium-activated cation channel activity"/>
    <property type="evidence" value="ECO:0007669"/>
    <property type="project" value="InterPro"/>
</dbReference>
<protein>
    <recommendedName>
        <fullName evidence="15">Duf221 domain protein</fullName>
    </recommendedName>
</protein>
<keyword evidence="4 9" id="KW-0812">Transmembrane</keyword>
<feature type="transmembrane region" description="Helical" evidence="9">
    <location>
        <begin position="451"/>
        <end position="475"/>
    </location>
</feature>
<evidence type="ECO:0000259" key="12">
    <source>
        <dbReference type="Pfam" id="PF14703"/>
    </source>
</evidence>
<evidence type="ECO:0000256" key="2">
    <source>
        <dbReference type="ARBA" id="ARBA00007779"/>
    </source>
</evidence>
<feature type="transmembrane region" description="Helical" evidence="9">
    <location>
        <begin position="566"/>
        <end position="583"/>
    </location>
</feature>
<feature type="transmembrane region" description="Helical" evidence="9">
    <location>
        <begin position="613"/>
        <end position="640"/>
    </location>
</feature>
<feature type="transmembrane region" description="Helical" evidence="9">
    <location>
        <begin position="138"/>
        <end position="155"/>
    </location>
</feature>
<dbReference type="Proteomes" id="UP000053317">
    <property type="component" value="Unassembled WGS sequence"/>
</dbReference>
<evidence type="ECO:0008006" key="15">
    <source>
        <dbReference type="Google" id="ProtNLM"/>
    </source>
</evidence>
<feature type="transmembrane region" description="Helical" evidence="9">
    <location>
        <begin position="692"/>
        <end position="712"/>
    </location>
</feature>
<comment type="similarity">
    <text evidence="2">Belongs to the CSC1 (TC 1.A.17) family.</text>
</comment>
<dbReference type="GO" id="GO:0005886">
    <property type="term" value="C:plasma membrane"/>
    <property type="evidence" value="ECO:0007669"/>
    <property type="project" value="TreeGrafter"/>
</dbReference>
<evidence type="ECO:0000256" key="1">
    <source>
        <dbReference type="ARBA" id="ARBA00004141"/>
    </source>
</evidence>
<feature type="transmembrane region" description="Helical" evidence="9">
    <location>
        <begin position="175"/>
        <end position="200"/>
    </location>
</feature>
<organism evidence="13 14">
    <name type="scientific">Phaeomoniella chlamydospora</name>
    <name type="common">Phaeoacremonium chlamydosporum</name>
    <dbReference type="NCBI Taxonomy" id="158046"/>
    <lineage>
        <taxon>Eukaryota</taxon>
        <taxon>Fungi</taxon>
        <taxon>Dikarya</taxon>
        <taxon>Ascomycota</taxon>
        <taxon>Pezizomycotina</taxon>
        <taxon>Eurotiomycetes</taxon>
        <taxon>Chaetothyriomycetidae</taxon>
        <taxon>Phaeomoniellales</taxon>
        <taxon>Phaeomoniellaceae</taxon>
        <taxon>Phaeomoniella</taxon>
    </lineage>
</organism>
<feature type="domain" description="CSC1/OSCA1-like N-terminal transmembrane" evidence="11">
    <location>
        <begin position="53"/>
        <end position="201"/>
    </location>
</feature>
<feature type="transmembrane region" description="Helical" evidence="9">
    <location>
        <begin position="408"/>
        <end position="431"/>
    </location>
</feature>
<feature type="transmembrane region" description="Helical" evidence="9">
    <location>
        <begin position="667"/>
        <end position="686"/>
    </location>
</feature>
<evidence type="ECO:0000259" key="11">
    <source>
        <dbReference type="Pfam" id="PF13967"/>
    </source>
</evidence>
<feature type="compositionally biased region" description="Low complexity" evidence="8">
    <location>
        <begin position="865"/>
        <end position="878"/>
    </location>
</feature>
<evidence type="ECO:0000313" key="13">
    <source>
        <dbReference type="EMBL" id="KKY26722.1"/>
    </source>
</evidence>
<reference evidence="13 14" key="1">
    <citation type="submission" date="2015-05" db="EMBL/GenBank/DDBJ databases">
        <title>Distinctive expansion of gene families associated with plant cell wall degradation and secondary metabolism in the genomes of grapevine trunk pathogens.</title>
        <authorList>
            <person name="Lawrence D.P."/>
            <person name="Travadon R."/>
            <person name="Rolshausen P.E."/>
            <person name="Baumgartner K."/>
        </authorList>
    </citation>
    <scope>NUCLEOTIDE SEQUENCE [LARGE SCALE GENOMIC DNA]</scope>
    <source>
        <strain evidence="13">UCRPC4</strain>
    </source>
</reference>
<dbReference type="InterPro" id="IPR003864">
    <property type="entry name" value="CSC1/OSCA1-like_7TM"/>
</dbReference>
<dbReference type="InterPro" id="IPR027815">
    <property type="entry name" value="CSC1/OSCA1-like_cyt"/>
</dbReference>
<dbReference type="InterPro" id="IPR032880">
    <property type="entry name" value="CSC1/OSCA1-like_N"/>
</dbReference>
<feature type="coiled-coil region" evidence="7">
    <location>
        <begin position="321"/>
        <end position="348"/>
    </location>
</feature>
<gene>
    <name evidence="13" type="ORF">UCRPC4_g01413</name>
</gene>
<comment type="caution">
    <text evidence="13">The sequence shown here is derived from an EMBL/GenBank/DDBJ whole genome shotgun (WGS) entry which is preliminary data.</text>
</comment>
<name>A0A0G2EVL1_PHACM</name>
<feature type="domain" description="CSC1/OSCA1-like 7TM region" evidence="10">
    <location>
        <begin position="402"/>
        <end position="685"/>
    </location>
</feature>
<feature type="compositionally biased region" description="Basic and acidic residues" evidence="8">
    <location>
        <begin position="1039"/>
        <end position="1060"/>
    </location>
</feature>
<dbReference type="Pfam" id="PF14703">
    <property type="entry name" value="PHM7_cyt"/>
    <property type="match status" value="1"/>
</dbReference>
<evidence type="ECO:0000256" key="3">
    <source>
        <dbReference type="ARBA" id="ARBA00022448"/>
    </source>
</evidence>
<feature type="region of interest" description="Disordered" evidence="8">
    <location>
        <begin position="838"/>
        <end position="956"/>
    </location>
</feature>